<evidence type="ECO:0000313" key="3">
    <source>
        <dbReference type="Proteomes" id="UP001575105"/>
    </source>
</evidence>
<dbReference type="InterPro" id="IPR002155">
    <property type="entry name" value="Thiolase"/>
</dbReference>
<dbReference type="Pfam" id="PF22691">
    <property type="entry name" value="Thiolase_C_1"/>
    <property type="match status" value="1"/>
</dbReference>
<dbReference type="Gene3D" id="3.40.47.10">
    <property type="match status" value="1"/>
</dbReference>
<feature type="domain" description="Thiolase C-terminal" evidence="1">
    <location>
        <begin position="251"/>
        <end position="391"/>
    </location>
</feature>
<sequence length="394" mass="42692">MSLRGHSAIIGYGETEFVKYRDSGTRSNYTEQCDAARLAIQDAGISKDAIDGLIAIPPLDQKVSWSMDLAEYLQLRLTFLDNLYFGGASGAAGMLYAAAAIDAGLCSTVLLVGGSTMDPKRMFEFGSEVATPFERDFDTIYGPMTDNSAYALIKQRYKHEFNATDEQIAQVVVNARHHAAKFPNALLKKPITAEEVVDSRMICDPLRLFEIVMPCTGASALILTSADRAKDVKRPPVYLLGGGQSIDRGMWNPAYGRDQSLTTSPVKQATSKAFDMAGLTINDMDFAQLYDCYTITVVIALEDIGRCEKGQGAEYIEKTDLTYTGSFPVNTDGGQLGRGQPYGACHFMPIVEAVRQLMGRAGDLQVKDARFGLASGNGGSMANECTIILGNETP</sequence>
<dbReference type="InterPro" id="IPR016039">
    <property type="entry name" value="Thiolase-like"/>
</dbReference>
<dbReference type="EC" id="2.3.1.-" evidence="2"/>
<evidence type="ECO:0000259" key="1">
    <source>
        <dbReference type="Pfam" id="PF22691"/>
    </source>
</evidence>
<name>A0ABV4U3L5_9BACT</name>
<dbReference type="PANTHER" id="PTHR42870">
    <property type="entry name" value="ACETYL-COA C-ACETYLTRANSFERASE"/>
    <property type="match status" value="1"/>
</dbReference>
<dbReference type="CDD" id="cd00829">
    <property type="entry name" value="SCP-x_thiolase"/>
    <property type="match status" value="1"/>
</dbReference>
<comment type="caution">
    <text evidence="2">The sequence shown here is derived from an EMBL/GenBank/DDBJ whole genome shotgun (WGS) entry which is preliminary data.</text>
</comment>
<evidence type="ECO:0000313" key="2">
    <source>
        <dbReference type="EMBL" id="MFA9477434.1"/>
    </source>
</evidence>
<dbReference type="Proteomes" id="UP001575105">
    <property type="component" value="Unassembled WGS sequence"/>
</dbReference>
<proteinExistence type="predicted"/>
<keyword evidence="2" id="KW-0808">Transferase</keyword>
<reference evidence="2 3" key="1">
    <citation type="submission" date="2024-08" db="EMBL/GenBank/DDBJ databases">
        <title>Whole-genome sequencing of halo(alkali)philic microorganisms from hypersaline lakes.</title>
        <authorList>
            <person name="Sorokin D.Y."/>
            <person name="Merkel A.Y."/>
            <person name="Messina E."/>
            <person name="Yakimov M."/>
        </authorList>
    </citation>
    <scope>NUCLEOTIDE SEQUENCE [LARGE SCALE GENOMIC DNA]</scope>
    <source>
        <strain evidence="2 3">AB-hyl4</strain>
    </source>
</reference>
<dbReference type="PANTHER" id="PTHR42870:SF1">
    <property type="entry name" value="NON-SPECIFIC LIPID-TRANSFER PROTEIN-LIKE 2"/>
    <property type="match status" value="1"/>
</dbReference>
<dbReference type="EMBL" id="JBGUBD010000002">
    <property type="protein sequence ID" value="MFA9477434.1"/>
    <property type="molecule type" value="Genomic_DNA"/>
</dbReference>
<dbReference type="GO" id="GO:0016746">
    <property type="term" value="F:acyltransferase activity"/>
    <property type="evidence" value="ECO:0007669"/>
    <property type="project" value="UniProtKB-KW"/>
</dbReference>
<dbReference type="PIRSF" id="PIRSF000429">
    <property type="entry name" value="Ac-CoA_Ac_transf"/>
    <property type="match status" value="1"/>
</dbReference>
<accession>A0ABV4U3L5</accession>
<gene>
    <name evidence="2" type="ORF">ACERK3_03905</name>
</gene>
<keyword evidence="3" id="KW-1185">Reference proteome</keyword>
<organism evidence="2 3">
    <name type="scientific">Natronomicrosphaera hydrolytica</name>
    <dbReference type="NCBI Taxonomy" id="3242702"/>
    <lineage>
        <taxon>Bacteria</taxon>
        <taxon>Pseudomonadati</taxon>
        <taxon>Planctomycetota</taxon>
        <taxon>Phycisphaerae</taxon>
        <taxon>Phycisphaerales</taxon>
        <taxon>Phycisphaeraceae</taxon>
        <taxon>Natronomicrosphaera</taxon>
    </lineage>
</organism>
<keyword evidence="2" id="KW-0012">Acyltransferase</keyword>
<dbReference type="InterPro" id="IPR055140">
    <property type="entry name" value="Thiolase_C_2"/>
</dbReference>
<protein>
    <submittedName>
        <fullName evidence="2">Thiolase family protein</fullName>
        <ecNumber evidence="2">2.3.1.-</ecNumber>
    </submittedName>
</protein>
<dbReference type="SUPFAM" id="SSF53901">
    <property type="entry name" value="Thiolase-like"/>
    <property type="match status" value="2"/>
</dbReference>
<dbReference type="RefSeq" id="WP_425344358.1">
    <property type="nucleotide sequence ID" value="NZ_JBGUBD010000002.1"/>
</dbReference>